<name>A0A8C7NQ83_ONCMY</name>
<reference evidence="4" key="3">
    <citation type="submission" date="2025-09" db="UniProtKB">
        <authorList>
            <consortium name="Ensembl"/>
        </authorList>
    </citation>
    <scope>IDENTIFICATION</scope>
</reference>
<evidence type="ECO:0000256" key="3">
    <source>
        <dbReference type="SAM" id="Phobius"/>
    </source>
</evidence>
<reference evidence="4" key="1">
    <citation type="submission" date="2020-07" db="EMBL/GenBank/DDBJ databases">
        <title>A long reads based de novo assembly of the rainbow trout Arlee double haploid line genome.</title>
        <authorList>
            <person name="Gao G."/>
            <person name="Palti Y."/>
        </authorList>
    </citation>
    <scope>NUCLEOTIDE SEQUENCE [LARGE SCALE GENOMIC DNA]</scope>
</reference>
<feature type="transmembrane region" description="Helical" evidence="3">
    <location>
        <begin position="646"/>
        <end position="666"/>
    </location>
</feature>
<feature type="compositionally biased region" description="Basic and acidic residues" evidence="2">
    <location>
        <begin position="783"/>
        <end position="797"/>
    </location>
</feature>
<dbReference type="PRINTS" id="PR01217">
    <property type="entry name" value="PRICHEXTENSN"/>
</dbReference>
<evidence type="ECO:0000256" key="1">
    <source>
        <dbReference type="ARBA" id="ARBA00004141"/>
    </source>
</evidence>
<dbReference type="GO" id="GO:0002224">
    <property type="term" value="P:toll-like receptor signaling pathway"/>
    <property type="evidence" value="ECO:0007669"/>
    <property type="project" value="InterPro"/>
</dbReference>
<feature type="transmembrane region" description="Helical" evidence="3">
    <location>
        <begin position="519"/>
        <end position="539"/>
    </location>
</feature>
<protein>
    <submittedName>
        <fullName evidence="4">Unc-93 homolog B1, TLR signaling regulator</fullName>
    </submittedName>
</protein>
<dbReference type="Proteomes" id="UP000694395">
    <property type="component" value="Chromosome 19"/>
</dbReference>
<dbReference type="GO" id="GO:0034154">
    <property type="term" value="P:toll-like receptor 7 signaling pathway"/>
    <property type="evidence" value="ECO:0007669"/>
    <property type="project" value="TreeGrafter"/>
</dbReference>
<evidence type="ECO:0000256" key="2">
    <source>
        <dbReference type="SAM" id="MobiDB-lite"/>
    </source>
</evidence>
<feature type="region of interest" description="Disordered" evidence="2">
    <location>
        <begin position="717"/>
        <end position="797"/>
    </location>
</feature>
<feature type="transmembrane region" description="Helical" evidence="3">
    <location>
        <begin position="339"/>
        <end position="361"/>
    </location>
</feature>
<accession>A0A8C7NQ83</accession>
<keyword evidence="5" id="KW-1185">Reference proteome</keyword>
<sequence>MIKNEIIKKYNYNTNNPVFPPLHLSLPLPSPLPLPHSLSLHISPPLPSPLSLPLPSPLSISPSPTPSPFTSLSPSLHLSLSPSHHLSLSPSPTPSPFTSLSPSPTPSPFTSLSPVPPLPLPSPLSPPPLYPLSLSLHPSPSHSPPPFTSLPLPSPVPPLPFTCLSFPLPLPSPLSLPPPPLSPLSLPPPPLSPLFSSLHLSVSLSSPLPQMEEFLGPQPEYDEEEEEKKYYRRKKLGVVKNVLGASVGGMIIYSVYMGLLQMQLILHYDETYREVKYGNLGLEDIDKKMLMGINVTPIIALLYTPILIRFLGTKWMMFLASGIYALFVSTNYWERYYTLVPSAVAIGAAIVPLWASLGNYITRMAQQYYEYVNYKEDHVQEQKKLPKGACHRYVIIFQSVFFIIFHLSLVFAEFPQRLFLHQFLSDYNHTLYNVKHCGAEGSGMIEGFNRTVLKHLPRSLLLIQVESVLMGAAFLSMIIFLAVCGAAYRPTEEIDLRSIGWGNIFQLPFKHLRDYRLRLLIPFFIYSGLDSLFSVTGLTLSYGVCTVGLEWLYLLVMVYGLSCSLFSCLSLSLLRLPRYVSLLGGAVIHGPLLVFLLFWSPAPRSPDQLPYLLVVIALWGMGSALNKTGLSILLGMLYEDKERLDFVYTIYHWWQAIAIFIVYLWTGLIMRAKLSILLVILLLACFCYWTMERRLAKNMQFRLPRIPRPKHKVKGYRYLEEENSDESNSEESDEDDDEEQQEEVIREDFGGDAGSQGSDSTRERRGGARGRRRRRDDDYEQAGAREEREEERGIEKE</sequence>
<proteinExistence type="predicted"/>
<organism evidence="4 5">
    <name type="scientific">Oncorhynchus mykiss</name>
    <name type="common">Rainbow trout</name>
    <name type="synonym">Salmo gairdneri</name>
    <dbReference type="NCBI Taxonomy" id="8022"/>
    <lineage>
        <taxon>Eukaryota</taxon>
        <taxon>Metazoa</taxon>
        <taxon>Chordata</taxon>
        <taxon>Craniata</taxon>
        <taxon>Vertebrata</taxon>
        <taxon>Euteleostomi</taxon>
        <taxon>Actinopterygii</taxon>
        <taxon>Neopterygii</taxon>
        <taxon>Teleostei</taxon>
        <taxon>Protacanthopterygii</taxon>
        <taxon>Salmoniformes</taxon>
        <taxon>Salmonidae</taxon>
        <taxon>Salmoninae</taxon>
        <taxon>Oncorhynchus</taxon>
    </lineage>
</organism>
<dbReference type="GeneTree" id="ENSGT00530000063359"/>
<feature type="compositionally biased region" description="Low complexity" evidence="2">
    <location>
        <begin position="83"/>
        <end position="113"/>
    </location>
</feature>
<dbReference type="GO" id="GO:0016020">
    <property type="term" value="C:membrane"/>
    <property type="evidence" value="ECO:0007669"/>
    <property type="project" value="UniProtKB-SubCell"/>
</dbReference>
<feature type="compositionally biased region" description="Acidic residues" evidence="2">
    <location>
        <begin position="721"/>
        <end position="742"/>
    </location>
</feature>
<feature type="transmembrane region" description="Helical" evidence="3">
    <location>
        <begin position="551"/>
        <end position="572"/>
    </location>
</feature>
<evidence type="ECO:0000313" key="4">
    <source>
        <dbReference type="Ensembl" id="ENSOMYP00000010783.2"/>
    </source>
</evidence>
<dbReference type="GO" id="GO:0005768">
    <property type="term" value="C:endosome"/>
    <property type="evidence" value="ECO:0007669"/>
    <property type="project" value="TreeGrafter"/>
</dbReference>
<dbReference type="GO" id="GO:0034162">
    <property type="term" value="P:toll-like receptor 9 signaling pathway"/>
    <property type="evidence" value="ECO:0007669"/>
    <property type="project" value="TreeGrafter"/>
</dbReference>
<feature type="transmembrane region" description="Helical" evidence="3">
    <location>
        <begin position="611"/>
        <end position="634"/>
    </location>
</feature>
<dbReference type="GO" id="GO:0035325">
    <property type="term" value="F:Toll-like receptor binding"/>
    <property type="evidence" value="ECO:0007669"/>
    <property type="project" value="InterPro"/>
</dbReference>
<comment type="subcellular location">
    <subcellularLocation>
        <location evidence="1">Membrane</location>
        <topology evidence="1">Multi-pass membrane protein</topology>
    </subcellularLocation>
</comment>
<dbReference type="SUPFAM" id="SSF103473">
    <property type="entry name" value="MFS general substrate transporter"/>
    <property type="match status" value="1"/>
</dbReference>
<feature type="transmembrane region" description="Helical" evidence="3">
    <location>
        <begin position="238"/>
        <end position="259"/>
    </location>
</feature>
<dbReference type="GO" id="GO:0034138">
    <property type="term" value="P:toll-like receptor 3 signaling pathway"/>
    <property type="evidence" value="ECO:0007669"/>
    <property type="project" value="TreeGrafter"/>
</dbReference>
<evidence type="ECO:0000313" key="5">
    <source>
        <dbReference type="Proteomes" id="UP000694395"/>
    </source>
</evidence>
<gene>
    <name evidence="4" type="primary">LOC118936358</name>
</gene>
<dbReference type="InterPro" id="IPR043268">
    <property type="entry name" value="UNC93B1"/>
</dbReference>
<keyword evidence="3" id="KW-0472">Membrane</keyword>
<dbReference type="PANTHER" id="PTHR46744:SF1">
    <property type="entry name" value="PROTEIN UNC-93 HOMOLOG B1"/>
    <property type="match status" value="1"/>
</dbReference>
<dbReference type="InterPro" id="IPR036259">
    <property type="entry name" value="MFS_trans_sf"/>
</dbReference>
<dbReference type="Ensembl" id="ENSOMYT00000011952.2">
    <property type="protein sequence ID" value="ENSOMYP00000010783.2"/>
    <property type="gene ID" value="ENSOMYG00000005412.2"/>
</dbReference>
<feature type="transmembrane region" description="Helical" evidence="3">
    <location>
        <begin position="315"/>
        <end position="333"/>
    </location>
</feature>
<feature type="transmembrane region" description="Helical" evidence="3">
    <location>
        <begin position="289"/>
        <end position="308"/>
    </location>
</feature>
<dbReference type="GO" id="GO:0006886">
    <property type="term" value="P:intracellular protein transport"/>
    <property type="evidence" value="ECO:0007669"/>
    <property type="project" value="TreeGrafter"/>
</dbReference>
<dbReference type="AlphaFoldDB" id="A0A8C7NQ83"/>
<dbReference type="GO" id="GO:0005764">
    <property type="term" value="C:lysosome"/>
    <property type="evidence" value="ECO:0007669"/>
    <property type="project" value="TreeGrafter"/>
</dbReference>
<feature type="transmembrane region" description="Helical" evidence="3">
    <location>
        <begin position="468"/>
        <end position="488"/>
    </location>
</feature>
<feature type="transmembrane region" description="Helical" evidence="3">
    <location>
        <begin position="579"/>
        <end position="599"/>
    </location>
</feature>
<feature type="transmembrane region" description="Helical" evidence="3">
    <location>
        <begin position="393"/>
        <end position="412"/>
    </location>
</feature>
<dbReference type="PANTHER" id="PTHR46744">
    <property type="entry name" value="PROTEIN UNC-93 HOMOLOG B1"/>
    <property type="match status" value="1"/>
</dbReference>
<feature type="transmembrane region" description="Helical" evidence="3">
    <location>
        <begin position="672"/>
        <end position="691"/>
    </location>
</feature>
<feature type="region of interest" description="Disordered" evidence="2">
    <location>
        <begin position="83"/>
        <end position="114"/>
    </location>
</feature>
<keyword evidence="3" id="KW-1133">Transmembrane helix</keyword>
<keyword evidence="3" id="KW-0812">Transmembrane</keyword>
<reference evidence="4" key="2">
    <citation type="submission" date="2025-08" db="UniProtKB">
        <authorList>
            <consortium name="Ensembl"/>
        </authorList>
    </citation>
    <scope>IDENTIFICATION</scope>
</reference>